<evidence type="ECO:0000259" key="8">
    <source>
        <dbReference type="Pfam" id="PF20259"/>
    </source>
</evidence>
<feature type="domain" description="tRNA-specific 2-thiouridylase MnmA-like central" evidence="8">
    <location>
        <begin position="198"/>
        <end position="237"/>
    </location>
</feature>
<dbReference type="GO" id="GO:0000049">
    <property type="term" value="F:tRNA binding"/>
    <property type="evidence" value="ECO:0007669"/>
    <property type="project" value="UniProtKB-KW"/>
</dbReference>
<dbReference type="Pfam" id="PF03054">
    <property type="entry name" value="tRNA_Me_trans"/>
    <property type="match status" value="1"/>
</dbReference>
<evidence type="ECO:0000256" key="2">
    <source>
        <dbReference type="ARBA" id="ARBA00022679"/>
    </source>
</evidence>
<comment type="caution">
    <text evidence="9">The sequence shown here is derived from an EMBL/GenBank/DDBJ whole genome shotgun (WGS) entry which is preliminary data.</text>
</comment>
<evidence type="ECO:0000256" key="4">
    <source>
        <dbReference type="ARBA" id="ARBA00022741"/>
    </source>
</evidence>
<dbReference type="Gene3D" id="3.40.50.620">
    <property type="entry name" value="HUPs"/>
    <property type="match status" value="1"/>
</dbReference>
<dbReference type="GO" id="GO:0005524">
    <property type="term" value="F:ATP binding"/>
    <property type="evidence" value="ECO:0007669"/>
    <property type="project" value="UniProtKB-KW"/>
</dbReference>
<dbReference type="Gene3D" id="2.30.30.280">
    <property type="entry name" value="Adenine nucleotide alpha hydrolases-like domains"/>
    <property type="match status" value="1"/>
</dbReference>
<keyword evidence="2" id="KW-0808">Transferase</keyword>
<dbReference type="NCBIfam" id="NF001138">
    <property type="entry name" value="PRK00143.1"/>
    <property type="match status" value="1"/>
</dbReference>
<evidence type="ECO:0000256" key="5">
    <source>
        <dbReference type="ARBA" id="ARBA00022840"/>
    </source>
</evidence>
<dbReference type="GO" id="GO:0016783">
    <property type="term" value="F:sulfurtransferase activity"/>
    <property type="evidence" value="ECO:0007669"/>
    <property type="project" value="InterPro"/>
</dbReference>
<name>X0UVJ6_9ZZZZ</name>
<evidence type="ECO:0000256" key="3">
    <source>
        <dbReference type="ARBA" id="ARBA00022694"/>
    </source>
</evidence>
<feature type="non-terminal residue" evidence="9">
    <location>
        <position position="237"/>
    </location>
</feature>
<accession>X0UVJ6</accession>
<keyword evidence="3" id="KW-0819">tRNA processing</keyword>
<keyword evidence="7" id="KW-1015">Disulfide bond</keyword>
<dbReference type="NCBIfam" id="TIGR00420">
    <property type="entry name" value="trmU"/>
    <property type="match status" value="1"/>
</dbReference>
<sequence>MPQKRVAVAMSGGIDSSVAVALLKNQSYQVFGITMLLHSKPGEKPAETVKQMAESLGIPHHIIDLRRHFQRQVIKPFCNEYGQGRTPNPCIACNQHIKFGLLLNKARKMGADYLATGHYARVESGSNGYRLLKGIDHGKDQSYFLYTLGQEQLQYLLLPMGELYKNQTRRIARELGLADAAGHESQDICFIPDNDYRSFVAGHVSCQPGDIIDTNGKVLGKHNGLAHYTIGQRQGLG</sequence>
<reference evidence="9" key="1">
    <citation type="journal article" date="2014" name="Front. Microbiol.">
        <title>High frequency of phylogenetically diverse reductive dehalogenase-homologous genes in deep subseafloor sedimentary metagenomes.</title>
        <authorList>
            <person name="Kawai M."/>
            <person name="Futagami T."/>
            <person name="Toyoda A."/>
            <person name="Takaki Y."/>
            <person name="Nishi S."/>
            <person name="Hori S."/>
            <person name="Arai W."/>
            <person name="Tsubouchi T."/>
            <person name="Morono Y."/>
            <person name="Uchiyama I."/>
            <person name="Ito T."/>
            <person name="Fujiyama A."/>
            <person name="Inagaki F."/>
            <person name="Takami H."/>
        </authorList>
    </citation>
    <scope>NUCLEOTIDE SEQUENCE</scope>
    <source>
        <strain evidence="9">Expedition CK06-06</strain>
    </source>
</reference>
<dbReference type="InterPro" id="IPR023382">
    <property type="entry name" value="MnmA-like_central_sf"/>
</dbReference>
<dbReference type="InterPro" id="IPR004506">
    <property type="entry name" value="MnmA-like"/>
</dbReference>
<dbReference type="GO" id="GO:0002143">
    <property type="term" value="P:tRNA wobble position uridine thiolation"/>
    <property type="evidence" value="ECO:0007669"/>
    <property type="project" value="TreeGrafter"/>
</dbReference>
<dbReference type="PANTHER" id="PTHR11933">
    <property type="entry name" value="TRNA 5-METHYLAMINOMETHYL-2-THIOURIDYLATE -METHYLTRANSFERASE"/>
    <property type="match status" value="1"/>
</dbReference>
<keyword evidence="5" id="KW-0067">ATP-binding</keyword>
<evidence type="ECO:0000256" key="7">
    <source>
        <dbReference type="ARBA" id="ARBA00023157"/>
    </source>
</evidence>
<dbReference type="CDD" id="cd01998">
    <property type="entry name" value="MnmA_TRMU-like"/>
    <property type="match status" value="1"/>
</dbReference>
<organism evidence="9">
    <name type="scientific">marine sediment metagenome</name>
    <dbReference type="NCBI Taxonomy" id="412755"/>
    <lineage>
        <taxon>unclassified sequences</taxon>
        <taxon>metagenomes</taxon>
        <taxon>ecological metagenomes</taxon>
    </lineage>
</organism>
<keyword evidence="4" id="KW-0547">Nucleotide-binding</keyword>
<dbReference type="PANTHER" id="PTHR11933:SF5">
    <property type="entry name" value="MITOCHONDRIAL TRNA-SPECIFIC 2-THIOURIDYLASE 1"/>
    <property type="match status" value="1"/>
</dbReference>
<dbReference type="InterPro" id="IPR046884">
    <property type="entry name" value="MnmA-like_central"/>
</dbReference>
<dbReference type="EMBL" id="BARS01029422">
    <property type="protein sequence ID" value="GAG04328.1"/>
    <property type="molecule type" value="Genomic_DNA"/>
</dbReference>
<keyword evidence="1" id="KW-0820">tRNA-binding</keyword>
<evidence type="ECO:0000256" key="1">
    <source>
        <dbReference type="ARBA" id="ARBA00022555"/>
    </source>
</evidence>
<gene>
    <name evidence="9" type="ORF">S01H1_45986</name>
</gene>
<proteinExistence type="predicted"/>
<evidence type="ECO:0000313" key="9">
    <source>
        <dbReference type="EMBL" id="GAG04328.1"/>
    </source>
</evidence>
<dbReference type="AlphaFoldDB" id="X0UVJ6"/>
<evidence type="ECO:0000256" key="6">
    <source>
        <dbReference type="ARBA" id="ARBA00022884"/>
    </source>
</evidence>
<dbReference type="SUPFAM" id="SSF52402">
    <property type="entry name" value="Adenine nucleotide alpha hydrolases-like"/>
    <property type="match status" value="1"/>
</dbReference>
<dbReference type="InterPro" id="IPR014729">
    <property type="entry name" value="Rossmann-like_a/b/a_fold"/>
</dbReference>
<keyword evidence="6" id="KW-0694">RNA-binding</keyword>
<dbReference type="Pfam" id="PF20259">
    <property type="entry name" value="tRNA_Me_trans_M"/>
    <property type="match status" value="1"/>
</dbReference>
<protein>
    <recommendedName>
        <fullName evidence="8">tRNA-specific 2-thiouridylase MnmA-like central domain-containing protein</fullName>
    </recommendedName>
</protein>